<comment type="caution">
    <text evidence="1">The sequence shown here is derived from an EMBL/GenBank/DDBJ whole genome shotgun (WGS) entry which is preliminary data.</text>
</comment>
<evidence type="ECO:0000313" key="2">
    <source>
        <dbReference type="Proteomes" id="UP000735302"/>
    </source>
</evidence>
<dbReference type="EMBL" id="BLXT01008059">
    <property type="protein sequence ID" value="GFO45466.1"/>
    <property type="molecule type" value="Genomic_DNA"/>
</dbReference>
<gene>
    <name evidence="1" type="ORF">PoB_007197100</name>
</gene>
<accession>A0AAV4DNM4</accession>
<name>A0AAV4DNM4_9GAST</name>
<proteinExistence type="predicted"/>
<keyword evidence="2" id="KW-1185">Reference proteome</keyword>
<dbReference type="AlphaFoldDB" id="A0AAV4DNM4"/>
<dbReference type="Proteomes" id="UP000735302">
    <property type="component" value="Unassembled WGS sequence"/>
</dbReference>
<reference evidence="1 2" key="1">
    <citation type="journal article" date="2021" name="Elife">
        <title>Chloroplast acquisition without the gene transfer in kleptoplastic sea slugs, Plakobranchus ocellatus.</title>
        <authorList>
            <person name="Maeda T."/>
            <person name="Takahashi S."/>
            <person name="Yoshida T."/>
            <person name="Shimamura S."/>
            <person name="Takaki Y."/>
            <person name="Nagai Y."/>
            <person name="Toyoda A."/>
            <person name="Suzuki Y."/>
            <person name="Arimoto A."/>
            <person name="Ishii H."/>
            <person name="Satoh N."/>
            <person name="Nishiyama T."/>
            <person name="Hasebe M."/>
            <person name="Maruyama T."/>
            <person name="Minagawa J."/>
            <person name="Obokata J."/>
            <person name="Shigenobu S."/>
        </authorList>
    </citation>
    <scope>NUCLEOTIDE SEQUENCE [LARGE SCALE GENOMIC DNA]</scope>
</reference>
<protein>
    <submittedName>
        <fullName evidence="1">Uncharacterized protein</fullName>
    </submittedName>
</protein>
<sequence length="111" mass="12688">MPVPGFKIDAYFEVKDIVKEVKNEYARSCAVQIFRARAKHTPLLSDRVRQGWSAHYCISSMCGAGRNDLHVLSQSQCRDNKSLGDILLRQDRVAMTAAENIMRKFLQRAMQ</sequence>
<evidence type="ECO:0000313" key="1">
    <source>
        <dbReference type="EMBL" id="GFO45466.1"/>
    </source>
</evidence>
<organism evidence="1 2">
    <name type="scientific">Plakobranchus ocellatus</name>
    <dbReference type="NCBI Taxonomy" id="259542"/>
    <lineage>
        <taxon>Eukaryota</taxon>
        <taxon>Metazoa</taxon>
        <taxon>Spiralia</taxon>
        <taxon>Lophotrochozoa</taxon>
        <taxon>Mollusca</taxon>
        <taxon>Gastropoda</taxon>
        <taxon>Heterobranchia</taxon>
        <taxon>Euthyneura</taxon>
        <taxon>Panpulmonata</taxon>
        <taxon>Sacoglossa</taxon>
        <taxon>Placobranchoidea</taxon>
        <taxon>Plakobranchidae</taxon>
        <taxon>Plakobranchus</taxon>
    </lineage>
</organism>